<dbReference type="PANTHER" id="PTHR12126">
    <property type="entry name" value="NADH-UBIQUINONE OXIDOREDUCTASE 39 KDA SUBUNIT-RELATED"/>
    <property type="match status" value="1"/>
</dbReference>
<proteinExistence type="predicted"/>
<reference evidence="2 3" key="1">
    <citation type="submission" date="2020-01" db="EMBL/GenBank/DDBJ databases">
        <title>Genome sequence of Desulfovibrio aerotolerans DSM 16695(T).</title>
        <authorList>
            <person name="Karnachuk O."/>
            <person name="Avakyan M."/>
            <person name="Mardanov A."/>
            <person name="Kadnikov V."/>
            <person name="Ravin N."/>
        </authorList>
    </citation>
    <scope>NUCLEOTIDE SEQUENCE [LARGE SCALE GENOMIC DNA]</scope>
    <source>
        <strain evidence="2 3">DSM 16695</strain>
    </source>
</reference>
<dbReference type="RefSeq" id="WP_160963959.1">
    <property type="nucleotide sequence ID" value="NZ_WVUD01000065.1"/>
</dbReference>
<feature type="domain" description="NAD-dependent epimerase/dehydratase" evidence="1">
    <location>
        <begin position="4"/>
        <end position="213"/>
    </location>
</feature>
<dbReference type="PANTHER" id="PTHR12126:SF11">
    <property type="entry name" value="NADH DEHYDROGENASE [UBIQUINONE] 1 ALPHA SUBCOMPLEX SUBUNIT 9, MITOCHONDRIAL"/>
    <property type="match status" value="1"/>
</dbReference>
<dbReference type="AlphaFoldDB" id="A0A7C9IPF2"/>
<gene>
    <name evidence="2" type="ORF">GTA51_19090</name>
</gene>
<dbReference type="InterPro" id="IPR051207">
    <property type="entry name" value="ComplexI_NDUFA9_subunit"/>
</dbReference>
<accession>A0A7C9IPF2</accession>
<evidence type="ECO:0000313" key="2">
    <source>
        <dbReference type="EMBL" id="MYL85206.1"/>
    </source>
</evidence>
<comment type="caution">
    <text evidence="2">The sequence shown here is derived from an EMBL/GenBank/DDBJ whole genome shotgun (WGS) entry which is preliminary data.</text>
</comment>
<dbReference type="EMBL" id="WVUD01000065">
    <property type="protein sequence ID" value="MYL85206.1"/>
    <property type="molecule type" value="Genomic_DNA"/>
</dbReference>
<dbReference type="Gene3D" id="3.40.50.720">
    <property type="entry name" value="NAD(P)-binding Rossmann-like Domain"/>
    <property type="match status" value="1"/>
</dbReference>
<dbReference type="Proteomes" id="UP000482487">
    <property type="component" value="Unassembled WGS sequence"/>
</dbReference>
<organism evidence="2 3">
    <name type="scientific">Solidesulfovibrio aerotolerans</name>
    <dbReference type="NCBI Taxonomy" id="295255"/>
    <lineage>
        <taxon>Bacteria</taxon>
        <taxon>Pseudomonadati</taxon>
        <taxon>Thermodesulfobacteriota</taxon>
        <taxon>Desulfovibrionia</taxon>
        <taxon>Desulfovibrionales</taxon>
        <taxon>Desulfovibrionaceae</taxon>
        <taxon>Solidesulfovibrio</taxon>
    </lineage>
</organism>
<dbReference type="OrthoDB" id="9804595at2"/>
<evidence type="ECO:0000259" key="1">
    <source>
        <dbReference type="Pfam" id="PF01370"/>
    </source>
</evidence>
<evidence type="ECO:0000313" key="3">
    <source>
        <dbReference type="Proteomes" id="UP000482487"/>
    </source>
</evidence>
<dbReference type="GO" id="GO:0044877">
    <property type="term" value="F:protein-containing complex binding"/>
    <property type="evidence" value="ECO:0007669"/>
    <property type="project" value="TreeGrafter"/>
</dbReference>
<dbReference type="Pfam" id="PF01370">
    <property type="entry name" value="Epimerase"/>
    <property type="match status" value="1"/>
</dbReference>
<name>A0A7C9IPF2_9BACT</name>
<sequence>MKKIIVTGGAGLLGQNLITLLAEQGFTNIIAMDKNASNLAVVKKLHPAVETVLADLSQPGDWKAAFVGAQSLFLLQAQITGSTFAPFQKNTLDSTAQVLDAARQAGVPFTVFIGSSVVNSVADDNYTRSKRAQEQMVDASALPHCTVRPTLMFGWFDPKHLGWLSRLMAKIPVFPIPGSGEYLRQPLYVRDFCKVLLWCATHPEQASGKVYDIVGQQDVNYIDIIRTIKKVKRLHTAIVKLPVPLFRFLMRAYGVFSKNPPFVADQLDALMAGDYFSGEDMRQTFGIVPTPFAEAIKETFTHPVYSRVVLERWE</sequence>
<dbReference type="InterPro" id="IPR036291">
    <property type="entry name" value="NAD(P)-bd_dom_sf"/>
</dbReference>
<protein>
    <submittedName>
        <fullName evidence="2">NAD-dependent epimerase/dehydratase family protein</fullName>
    </submittedName>
</protein>
<dbReference type="InterPro" id="IPR001509">
    <property type="entry name" value="Epimerase_deHydtase"/>
</dbReference>
<dbReference type="SUPFAM" id="SSF51735">
    <property type="entry name" value="NAD(P)-binding Rossmann-fold domains"/>
    <property type="match status" value="1"/>
</dbReference>
<keyword evidence="3" id="KW-1185">Reference proteome</keyword>